<proteinExistence type="inferred from homology"/>
<name>A0A1D7QS61_9BACI</name>
<gene>
    <name evidence="6" type="primary">gpo-1</name>
    <name evidence="6" type="ORF">BBEV_0460</name>
</gene>
<dbReference type="PROSITE" id="PS51355">
    <property type="entry name" value="GLUTATHIONE_PEROXID_3"/>
    <property type="match status" value="1"/>
</dbReference>
<dbReference type="Proteomes" id="UP000094463">
    <property type="component" value="Chromosome"/>
</dbReference>
<comment type="similarity">
    <text evidence="1 5">Belongs to the glutathione peroxidase family.</text>
</comment>
<dbReference type="PRINTS" id="PR01011">
    <property type="entry name" value="GLUTPROXDASE"/>
</dbReference>
<dbReference type="InterPro" id="IPR029760">
    <property type="entry name" value="GPX_CS"/>
</dbReference>
<evidence type="ECO:0000256" key="2">
    <source>
        <dbReference type="ARBA" id="ARBA00022559"/>
    </source>
</evidence>
<keyword evidence="3 5" id="KW-0560">Oxidoreductase</keyword>
<evidence type="ECO:0000256" key="1">
    <source>
        <dbReference type="ARBA" id="ARBA00006926"/>
    </source>
</evidence>
<accession>A0A1D7QS61</accession>
<evidence type="ECO:0000313" key="6">
    <source>
        <dbReference type="EMBL" id="AOM81854.1"/>
    </source>
</evidence>
<dbReference type="Pfam" id="PF00255">
    <property type="entry name" value="GSHPx"/>
    <property type="match status" value="1"/>
</dbReference>
<dbReference type="InterPro" id="IPR000889">
    <property type="entry name" value="Glutathione_peroxidase"/>
</dbReference>
<dbReference type="STRING" id="632773.BBEV_0460"/>
<dbReference type="PROSITE" id="PS00460">
    <property type="entry name" value="GLUTATHIONE_PEROXID_1"/>
    <property type="match status" value="1"/>
</dbReference>
<dbReference type="FunFam" id="3.40.30.10:FF:000010">
    <property type="entry name" value="Glutathione peroxidase"/>
    <property type="match status" value="1"/>
</dbReference>
<dbReference type="InterPro" id="IPR029759">
    <property type="entry name" value="GPX_AS"/>
</dbReference>
<dbReference type="PROSITE" id="PS00763">
    <property type="entry name" value="GLUTATHIONE_PEROXID_2"/>
    <property type="match status" value="1"/>
</dbReference>
<dbReference type="EMBL" id="CP012502">
    <property type="protein sequence ID" value="AOM81854.1"/>
    <property type="molecule type" value="Genomic_DNA"/>
</dbReference>
<keyword evidence="7" id="KW-1185">Reference proteome</keyword>
<organism evidence="6 7">
    <name type="scientific">Salisediminibacterium beveridgei</name>
    <dbReference type="NCBI Taxonomy" id="632773"/>
    <lineage>
        <taxon>Bacteria</taxon>
        <taxon>Bacillati</taxon>
        <taxon>Bacillota</taxon>
        <taxon>Bacilli</taxon>
        <taxon>Bacillales</taxon>
        <taxon>Bacillaceae</taxon>
        <taxon>Salisediminibacterium</taxon>
    </lineage>
</organism>
<dbReference type="AlphaFoldDB" id="A0A1D7QS61"/>
<dbReference type="PIRSF" id="PIRSF000303">
    <property type="entry name" value="Glutathion_perox"/>
    <property type="match status" value="1"/>
</dbReference>
<sequence>MSNLYGFDILQNNGVIRSMADFQGKVILIVNTASKCGLTPQFEELEKLFQTYQENDFVILGFPCNQFEQQEPGTGSEAEALCRKDYGVTFPMMDKIRVNDPKPHPLYAFLKEAQPFQGFDASNITGRMLKQMVKDKYPHLVTGNDIKWNFTKFLVDREGHVVRRFEPETPANEMEEAITELL</sequence>
<protein>
    <recommendedName>
        <fullName evidence="5">Glutathione peroxidase</fullName>
    </recommendedName>
</protein>
<evidence type="ECO:0000313" key="7">
    <source>
        <dbReference type="Proteomes" id="UP000094463"/>
    </source>
</evidence>
<reference evidence="6 7" key="1">
    <citation type="submission" date="2015-08" db="EMBL/GenBank/DDBJ databases">
        <title>The complete genome sequence of Bacillus beveridgei MLTeJB.</title>
        <authorList>
            <person name="Hanson T.E."/>
            <person name="Mesa C."/>
            <person name="Basesman S.M."/>
            <person name="Oremland R.S."/>
        </authorList>
    </citation>
    <scope>NUCLEOTIDE SEQUENCE [LARGE SCALE GENOMIC DNA]</scope>
    <source>
        <strain evidence="6 7">MLTeJB</strain>
    </source>
</reference>
<dbReference type="GO" id="GO:0034599">
    <property type="term" value="P:cellular response to oxidative stress"/>
    <property type="evidence" value="ECO:0007669"/>
    <property type="project" value="TreeGrafter"/>
</dbReference>
<dbReference type="RefSeq" id="WP_069363986.1">
    <property type="nucleotide sequence ID" value="NZ_CP012502.1"/>
</dbReference>
<feature type="active site" evidence="4">
    <location>
        <position position="36"/>
    </location>
</feature>
<dbReference type="PANTHER" id="PTHR11592:SF78">
    <property type="entry name" value="GLUTATHIONE PEROXIDASE"/>
    <property type="match status" value="1"/>
</dbReference>
<dbReference type="OrthoDB" id="9789406at2"/>
<dbReference type="KEGG" id="bbev:BBEV_0460"/>
<dbReference type="GO" id="GO:0004601">
    <property type="term" value="F:peroxidase activity"/>
    <property type="evidence" value="ECO:0007669"/>
    <property type="project" value="UniProtKB-KW"/>
</dbReference>
<evidence type="ECO:0000256" key="3">
    <source>
        <dbReference type="ARBA" id="ARBA00023002"/>
    </source>
</evidence>
<dbReference type="SUPFAM" id="SSF52833">
    <property type="entry name" value="Thioredoxin-like"/>
    <property type="match status" value="1"/>
</dbReference>
<keyword evidence="2 5" id="KW-0575">Peroxidase</keyword>
<dbReference type="Gene3D" id="3.40.30.10">
    <property type="entry name" value="Glutaredoxin"/>
    <property type="match status" value="1"/>
</dbReference>
<evidence type="ECO:0000256" key="5">
    <source>
        <dbReference type="RuleBase" id="RU000499"/>
    </source>
</evidence>
<dbReference type="InterPro" id="IPR036249">
    <property type="entry name" value="Thioredoxin-like_sf"/>
</dbReference>
<dbReference type="CDD" id="cd00340">
    <property type="entry name" value="GSH_Peroxidase"/>
    <property type="match status" value="1"/>
</dbReference>
<evidence type="ECO:0000256" key="4">
    <source>
        <dbReference type="PIRSR" id="PIRSR000303-1"/>
    </source>
</evidence>
<dbReference type="PANTHER" id="PTHR11592">
    <property type="entry name" value="GLUTATHIONE PEROXIDASE"/>
    <property type="match status" value="1"/>
</dbReference>